<dbReference type="EMBL" id="CZBA01000018">
    <property type="protein sequence ID" value="CUP84071.1"/>
    <property type="molecule type" value="Genomic_DNA"/>
</dbReference>
<evidence type="ECO:0000313" key="2">
    <source>
        <dbReference type="Proteomes" id="UP000095413"/>
    </source>
</evidence>
<dbReference type="AlphaFoldDB" id="A0A174RIT8"/>
<evidence type="ECO:0000313" key="1">
    <source>
        <dbReference type="EMBL" id="CUP84071.1"/>
    </source>
</evidence>
<gene>
    <name evidence="1" type="ORF">ERS852533_02740</name>
</gene>
<sequence length="189" mass="22649">MKFWTIQSPEVLDIIEKEEVYHPQFSKSQYYKKYSELYDFMLQSFNNINKFDCKGLIFAFCISVKDTIYPISNIEGFRYFININKDKIVYLWDEFLKNNCIILELEIELGNEFNDLALSFNDFQYIMPSPVNETLFDPYIYKRNCDKIRSNIEKGIIMSSGEDYDLIQSHLPYIKKSDIKNVYKIFELD</sequence>
<protein>
    <submittedName>
        <fullName evidence="1">Uncharacterized protein</fullName>
    </submittedName>
</protein>
<dbReference type="Proteomes" id="UP000095413">
    <property type="component" value="Unassembled WGS sequence"/>
</dbReference>
<organism evidence="1 2">
    <name type="scientific">Blautia obeum</name>
    <dbReference type="NCBI Taxonomy" id="40520"/>
    <lineage>
        <taxon>Bacteria</taxon>
        <taxon>Bacillati</taxon>
        <taxon>Bacillota</taxon>
        <taxon>Clostridia</taxon>
        <taxon>Lachnospirales</taxon>
        <taxon>Lachnospiraceae</taxon>
        <taxon>Blautia</taxon>
    </lineage>
</organism>
<reference evidence="1 2" key="1">
    <citation type="submission" date="2015-09" db="EMBL/GenBank/DDBJ databases">
        <authorList>
            <consortium name="Pathogen Informatics"/>
        </authorList>
    </citation>
    <scope>NUCLEOTIDE SEQUENCE [LARGE SCALE GENOMIC DNA]</scope>
    <source>
        <strain evidence="1 2">2789STDY5834921</strain>
    </source>
</reference>
<accession>A0A174RIT8</accession>
<dbReference type="RefSeq" id="WP_055056603.1">
    <property type="nucleotide sequence ID" value="NZ_CZBA01000018.1"/>
</dbReference>
<proteinExistence type="predicted"/>
<dbReference type="OrthoDB" id="2339540at2"/>
<name>A0A174RIT8_9FIRM</name>